<evidence type="ECO:0000313" key="4">
    <source>
        <dbReference type="Proteomes" id="UP000276568"/>
    </source>
</evidence>
<feature type="domain" description="VanZ-like" evidence="2">
    <location>
        <begin position="97"/>
        <end position="184"/>
    </location>
</feature>
<name>A0A3N0I5W5_9FIRM</name>
<evidence type="ECO:0000313" key="3">
    <source>
        <dbReference type="EMBL" id="RNM31702.1"/>
    </source>
</evidence>
<feature type="transmembrane region" description="Helical" evidence="1">
    <location>
        <begin position="61"/>
        <end position="83"/>
    </location>
</feature>
<evidence type="ECO:0000259" key="2">
    <source>
        <dbReference type="Pfam" id="PF04892"/>
    </source>
</evidence>
<keyword evidence="1" id="KW-0472">Membrane</keyword>
<dbReference type="OrthoDB" id="1641961at2"/>
<feature type="transmembrane region" description="Helical" evidence="1">
    <location>
        <begin position="103"/>
        <end position="123"/>
    </location>
</feature>
<dbReference type="InterPro" id="IPR006976">
    <property type="entry name" value="VanZ-like"/>
</dbReference>
<feature type="transmembrane region" description="Helical" evidence="1">
    <location>
        <begin position="168"/>
        <end position="185"/>
    </location>
</feature>
<dbReference type="Pfam" id="PF04892">
    <property type="entry name" value="VanZ"/>
    <property type="match status" value="1"/>
</dbReference>
<reference evidence="3 4" key="1">
    <citation type="submission" date="2018-11" db="EMBL/GenBank/DDBJ databases">
        <title>Clostridium sp. nov., a member of the family Erysipelotrichaceae isolated from pig faeces.</title>
        <authorList>
            <person name="Chang Y.-H."/>
        </authorList>
    </citation>
    <scope>NUCLEOTIDE SEQUENCE [LARGE SCALE GENOMIC DNA]</scope>
    <source>
        <strain evidence="3 4">YH-panp20</strain>
    </source>
</reference>
<keyword evidence="4" id="KW-1185">Reference proteome</keyword>
<dbReference type="EMBL" id="RJQC01000001">
    <property type="protein sequence ID" value="RNM31702.1"/>
    <property type="molecule type" value="Genomic_DNA"/>
</dbReference>
<organism evidence="3 4">
    <name type="scientific">Absicoccus porci</name>
    <dbReference type="NCBI Taxonomy" id="2486576"/>
    <lineage>
        <taxon>Bacteria</taxon>
        <taxon>Bacillati</taxon>
        <taxon>Bacillota</taxon>
        <taxon>Erysipelotrichia</taxon>
        <taxon>Erysipelotrichales</taxon>
        <taxon>Erysipelotrichaceae</taxon>
        <taxon>Absicoccus</taxon>
    </lineage>
</organism>
<feature type="transmembrane region" description="Helical" evidence="1">
    <location>
        <begin position="15"/>
        <end position="36"/>
    </location>
</feature>
<gene>
    <name evidence="3" type="ORF">EDX97_03885</name>
</gene>
<sequence length="200" mass="23713">MQIFSSVLTNVLASLYQEFFSALVFAFLFMFLYMFAQQNGGYKRAIKIFFINFQKHKSYRYIFYFAFYCAMILFRTLLCRQLWVDPLNNVLGSWSLYDSQGHIQTEGIENFILFIPFTILYFWMISQMKEYKTRWILVHSITYSFLFSICIELLQLLLKLGSFQLSDLFYNTLGGFVGGIIYVCAHKKSDHENKEGKEEV</sequence>
<accession>A0A3N0I5W5</accession>
<evidence type="ECO:0000256" key="1">
    <source>
        <dbReference type="SAM" id="Phobius"/>
    </source>
</evidence>
<protein>
    <submittedName>
        <fullName evidence="3">VanZ family protein</fullName>
    </submittedName>
</protein>
<keyword evidence="1" id="KW-1133">Transmembrane helix</keyword>
<proteinExistence type="predicted"/>
<dbReference type="RefSeq" id="WP_128519861.1">
    <property type="nucleotide sequence ID" value="NZ_RJQC01000001.1"/>
</dbReference>
<dbReference type="Proteomes" id="UP000276568">
    <property type="component" value="Unassembled WGS sequence"/>
</dbReference>
<comment type="caution">
    <text evidence="3">The sequence shown here is derived from an EMBL/GenBank/DDBJ whole genome shotgun (WGS) entry which is preliminary data.</text>
</comment>
<keyword evidence="1" id="KW-0812">Transmembrane</keyword>
<feature type="transmembrane region" description="Helical" evidence="1">
    <location>
        <begin position="135"/>
        <end position="156"/>
    </location>
</feature>
<dbReference type="AlphaFoldDB" id="A0A3N0I5W5"/>